<name>A0ABR7IYC8_9FLAO</name>
<organism evidence="2 3">
    <name type="scientific">Flavobacterium bernardetii</name>
    <dbReference type="NCBI Taxonomy" id="2813823"/>
    <lineage>
        <taxon>Bacteria</taxon>
        <taxon>Pseudomonadati</taxon>
        <taxon>Bacteroidota</taxon>
        <taxon>Flavobacteriia</taxon>
        <taxon>Flavobacteriales</taxon>
        <taxon>Flavobacteriaceae</taxon>
        <taxon>Flavobacterium</taxon>
    </lineage>
</organism>
<protein>
    <recommendedName>
        <fullName evidence="4">DUF1566 domain-containing protein</fullName>
    </recommendedName>
</protein>
<comment type="caution">
    <text evidence="2">The sequence shown here is derived from an EMBL/GenBank/DDBJ whole genome shotgun (WGS) entry which is preliminary data.</text>
</comment>
<reference evidence="2 3" key="1">
    <citation type="submission" date="2020-08" db="EMBL/GenBank/DDBJ databases">
        <title>Description of novel Flavobacterium F-408 isolate.</title>
        <authorList>
            <person name="Saticioglu I.B."/>
            <person name="Duman M."/>
            <person name="Altun S."/>
        </authorList>
    </citation>
    <scope>NUCLEOTIDE SEQUENCE [LARGE SCALE GENOMIC DNA]</scope>
    <source>
        <strain evidence="2 3">F-408</strain>
    </source>
</reference>
<evidence type="ECO:0000313" key="2">
    <source>
        <dbReference type="EMBL" id="MBC5834728.1"/>
    </source>
</evidence>
<gene>
    <name evidence="2" type="ORF">H8R27_07500</name>
</gene>
<dbReference type="Proteomes" id="UP000605990">
    <property type="component" value="Unassembled WGS sequence"/>
</dbReference>
<keyword evidence="3" id="KW-1185">Reference proteome</keyword>
<dbReference type="EMBL" id="JACRUN010000003">
    <property type="protein sequence ID" value="MBC5834728.1"/>
    <property type="molecule type" value="Genomic_DNA"/>
</dbReference>
<dbReference type="RefSeq" id="WP_166127760.1">
    <property type="nucleotide sequence ID" value="NZ_JAANOQ010000004.1"/>
</dbReference>
<evidence type="ECO:0008006" key="4">
    <source>
        <dbReference type="Google" id="ProtNLM"/>
    </source>
</evidence>
<keyword evidence="1" id="KW-0732">Signal</keyword>
<feature type="chain" id="PRO_5045714772" description="DUF1566 domain-containing protein" evidence="1">
    <location>
        <begin position="21"/>
        <end position="398"/>
    </location>
</feature>
<proteinExistence type="predicted"/>
<feature type="signal peptide" evidence="1">
    <location>
        <begin position="1"/>
        <end position="20"/>
    </location>
</feature>
<accession>A0ABR7IYC8</accession>
<dbReference type="PROSITE" id="PS51257">
    <property type="entry name" value="PROKAR_LIPOPROTEIN"/>
    <property type="match status" value="1"/>
</dbReference>
<sequence>MNLKKLLYLLIILFSISCSKDDETPLPTPKTFSDLVITTIQPTLESNNLSFNTGGNLSFIDYYIESGVCYNKTGNPTINDNLAYANSSPSQNYFINVSNIEFGATYYVKAYAKNTSTGEVKYGSQLSVVIPSSITTSIVKNISVSGFSVDVNVASNLSSNEERGICYSTSQNPTVFNSSYSDSTNGAGNFTISLDGGILSPNYYVSSNTTYYLKSYVKINSTYYYGNQVSFKTPGFIGGSGGYVFFDKGETTNGWRYLEASTVKLNDPSSNNFKWAVSDGFMSNISQEIGTGLENSVQIKSTNNFTNVAAAMSVYLANNNVNDWFLPSIKELKELYKLKSIGLIGSPASGTNSYYNKNVLSSSQLNSTTCYGINFDDGSQVLLAKTSQLYSGWQVRRF</sequence>
<evidence type="ECO:0000313" key="3">
    <source>
        <dbReference type="Proteomes" id="UP000605990"/>
    </source>
</evidence>
<evidence type="ECO:0000256" key="1">
    <source>
        <dbReference type="SAM" id="SignalP"/>
    </source>
</evidence>